<evidence type="ECO:0008006" key="4">
    <source>
        <dbReference type="Google" id="ProtNLM"/>
    </source>
</evidence>
<dbReference type="Proteomes" id="UP000001353">
    <property type="component" value="Chromosome"/>
</dbReference>
<dbReference type="eggNOG" id="COG3334">
    <property type="taxonomic scope" value="Bacteria"/>
</dbReference>
<keyword evidence="1" id="KW-0175">Coiled coil</keyword>
<organism evidence="2 3">
    <name type="scientific">Roseobacter litoralis (strain ATCC 49566 / DSM 6996 / JCM 21268 / NBRC 15278 / OCh 149)</name>
    <dbReference type="NCBI Taxonomy" id="391595"/>
    <lineage>
        <taxon>Bacteria</taxon>
        <taxon>Pseudomonadati</taxon>
        <taxon>Pseudomonadota</taxon>
        <taxon>Alphaproteobacteria</taxon>
        <taxon>Rhodobacterales</taxon>
        <taxon>Roseobacteraceae</taxon>
        <taxon>Roseobacter</taxon>
    </lineage>
</organism>
<proteinExistence type="predicted"/>
<sequence>MKIPMFRRNGRGSILLICCLLIGSAAIRIGSEAGKAVATESPFPVPASSEATGEPAVSEGSKADFAQMLLAFQEREARIERLEGQIDMRQKALEVADAEIEKRLQVLQDAENALRSMLAIADTAAEDDVVRLTSVYENMKPKVAAALFEEMEPAFAAGFLGRMRPDAAAGIMSGLTPNKAYTISVILAGRNADAPKG</sequence>
<protein>
    <recommendedName>
        <fullName evidence="4">Magnesium transporter MgtE intracellular domain-containing protein</fullName>
    </recommendedName>
</protein>
<evidence type="ECO:0000313" key="2">
    <source>
        <dbReference type="EMBL" id="AEI92079.1"/>
    </source>
</evidence>
<reference evidence="2 3" key="1">
    <citation type="journal article" date="2011" name="BMC Genomics">
        <title>Comparative genome analysis and genome-guided physiological analysis of Roseobacter litoralis.</title>
        <authorList>
            <person name="Kalhoefer D."/>
            <person name="Thole S."/>
            <person name="Voget S."/>
            <person name="Lehmann R."/>
            <person name="Liesegang H."/>
            <person name="Wollher A."/>
            <person name="Daniel R."/>
            <person name="Simon M."/>
            <person name="Brinkhoff T."/>
        </authorList>
    </citation>
    <scope>NUCLEOTIDE SEQUENCE [LARGE SCALE GENOMIC DNA]</scope>
    <source>
        <strain evidence="3">ATCC 49566 / DSM 6996 / JCM 21268 / NBRC 15278 / OCh 149</strain>
    </source>
</reference>
<dbReference type="HOGENOM" id="CLU_126536_0_0_5"/>
<accession>F7ZDW0</accession>
<name>F7ZDW0_ROSLO</name>
<gene>
    <name evidence="2" type="ordered locus">RLO149_c000460</name>
</gene>
<dbReference type="STRING" id="391595.RLO149_c000460"/>
<dbReference type="RefSeq" id="WP_013960024.1">
    <property type="nucleotide sequence ID" value="NC_015730.1"/>
</dbReference>
<dbReference type="AlphaFoldDB" id="F7ZDW0"/>
<dbReference type="OrthoDB" id="9791432at2"/>
<keyword evidence="3" id="KW-1185">Reference proteome</keyword>
<dbReference type="KEGG" id="rli:RLO149_c000460"/>
<dbReference type="EMBL" id="CP002623">
    <property type="protein sequence ID" value="AEI92079.1"/>
    <property type="molecule type" value="Genomic_DNA"/>
</dbReference>
<evidence type="ECO:0000256" key="1">
    <source>
        <dbReference type="SAM" id="Coils"/>
    </source>
</evidence>
<dbReference type="SUPFAM" id="SSF158791">
    <property type="entry name" value="MgtE N-terminal domain-like"/>
    <property type="match status" value="1"/>
</dbReference>
<feature type="coiled-coil region" evidence="1">
    <location>
        <begin position="79"/>
        <end position="113"/>
    </location>
</feature>
<evidence type="ECO:0000313" key="3">
    <source>
        <dbReference type="Proteomes" id="UP000001353"/>
    </source>
</evidence>